<organism evidence="2 3">
    <name type="scientific">Luteimonas yindakuii</name>
    <dbReference type="NCBI Taxonomy" id="2565782"/>
    <lineage>
        <taxon>Bacteria</taxon>
        <taxon>Pseudomonadati</taxon>
        <taxon>Pseudomonadota</taxon>
        <taxon>Gammaproteobacteria</taxon>
        <taxon>Lysobacterales</taxon>
        <taxon>Lysobacteraceae</taxon>
        <taxon>Luteimonas</taxon>
    </lineage>
</organism>
<accession>A0A4Z1R3J2</accession>
<dbReference type="OrthoDB" id="5998734at2"/>
<evidence type="ECO:0000313" key="2">
    <source>
        <dbReference type="EMBL" id="TKS54080.1"/>
    </source>
</evidence>
<comment type="caution">
    <text evidence="2">The sequence shown here is derived from an EMBL/GenBank/DDBJ whole genome shotgun (WGS) entry which is preliminary data.</text>
</comment>
<dbReference type="HAMAP" id="MF_00715">
    <property type="entry name" value="SlyX"/>
    <property type="match status" value="1"/>
</dbReference>
<dbReference type="NCBIfam" id="NF002024">
    <property type="entry name" value="PRK00846.1"/>
    <property type="match status" value="1"/>
</dbReference>
<gene>
    <name evidence="1" type="primary">slyX</name>
    <name evidence="2" type="ORF">E4582_04370</name>
</gene>
<dbReference type="PANTHER" id="PTHR36508:SF1">
    <property type="entry name" value="PROTEIN SLYX"/>
    <property type="match status" value="1"/>
</dbReference>
<dbReference type="AlphaFoldDB" id="A0A4Z1R3J2"/>
<evidence type="ECO:0000256" key="1">
    <source>
        <dbReference type="HAMAP-Rule" id="MF_00715"/>
    </source>
</evidence>
<name>A0A4Z1R3J2_9GAMM</name>
<dbReference type="PANTHER" id="PTHR36508">
    <property type="entry name" value="PROTEIN SLYX"/>
    <property type="match status" value="1"/>
</dbReference>
<protein>
    <recommendedName>
        <fullName evidence="1">Protein SlyX homolog</fullName>
    </recommendedName>
</protein>
<sequence length="79" mass="9047">MRPERGWNTMDELEQRVVELETRVAFQEHALNEMSDALAGLRLQSAQNAELLRRSLDELKQARGGFFADPADEPPPPHY</sequence>
<evidence type="ECO:0000313" key="3">
    <source>
        <dbReference type="Proteomes" id="UP000298681"/>
    </source>
</evidence>
<dbReference type="Proteomes" id="UP000298681">
    <property type="component" value="Unassembled WGS sequence"/>
</dbReference>
<comment type="similarity">
    <text evidence="1">Belongs to the SlyX family.</text>
</comment>
<proteinExistence type="inferred from homology"/>
<keyword evidence="3" id="KW-1185">Reference proteome</keyword>
<dbReference type="EMBL" id="SPUH01000001">
    <property type="protein sequence ID" value="TKS54080.1"/>
    <property type="molecule type" value="Genomic_DNA"/>
</dbReference>
<reference evidence="2 3" key="1">
    <citation type="submission" date="2019-01" db="EMBL/GenBank/DDBJ databases">
        <authorList>
            <person name="Zhang S."/>
        </authorList>
    </citation>
    <scope>NUCLEOTIDE SEQUENCE [LARGE SCALE GENOMIC DNA]</scope>
    <source>
        <strain evidence="2 3">1626</strain>
    </source>
</reference>
<dbReference type="InterPro" id="IPR007236">
    <property type="entry name" value="SlyX"/>
</dbReference>
<dbReference type="Gene3D" id="1.20.5.300">
    <property type="match status" value="1"/>
</dbReference>
<dbReference type="Pfam" id="PF04102">
    <property type="entry name" value="SlyX"/>
    <property type="match status" value="1"/>
</dbReference>